<protein>
    <submittedName>
        <fullName evidence="1">10125_t:CDS:1</fullName>
    </submittedName>
</protein>
<accession>A0ACA9KHV9</accession>
<comment type="caution">
    <text evidence="1">The sequence shown here is derived from an EMBL/GenBank/DDBJ whole genome shotgun (WGS) entry which is preliminary data.</text>
</comment>
<reference evidence="1" key="1">
    <citation type="submission" date="2021-06" db="EMBL/GenBank/DDBJ databases">
        <authorList>
            <person name="Kallberg Y."/>
            <person name="Tangrot J."/>
            <person name="Rosling A."/>
        </authorList>
    </citation>
    <scope>NUCLEOTIDE SEQUENCE</scope>
    <source>
        <strain evidence="1">CL356</strain>
    </source>
</reference>
<keyword evidence="2" id="KW-1185">Reference proteome</keyword>
<dbReference type="EMBL" id="CAJVPT010002034">
    <property type="protein sequence ID" value="CAG8473740.1"/>
    <property type="molecule type" value="Genomic_DNA"/>
</dbReference>
<evidence type="ECO:0000313" key="1">
    <source>
        <dbReference type="EMBL" id="CAG8473740.1"/>
    </source>
</evidence>
<evidence type="ECO:0000313" key="2">
    <source>
        <dbReference type="Proteomes" id="UP000789525"/>
    </source>
</evidence>
<dbReference type="Proteomes" id="UP000789525">
    <property type="component" value="Unassembled WGS sequence"/>
</dbReference>
<name>A0ACA9KHV9_9GLOM</name>
<sequence length="187" mass="21752">MPPKSASRKHSINKSSRSKSTVNRDYYEKNKDRLKEKREKKASVNQKLLNRVRQLEEFCKDNGLDPPACDSDSDYTPADPFVFHYQTFQIDEEKQIDETLHETIDLNSEYYTLLPTPILDSNIHVPPVPLFSELPPTNLPNEWIPSPNVSESTFDVLFGYFNINIREYDFIYQPITSSFSQMPTRLA</sequence>
<gene>
    <name evidence="1" type="ORF">ACOLOM_LOCUS1704</name>
</gene>
<proteinExistence type="predicted"/>
<organism evidence="1 2">
    <name type="scientific">Acaulospora colombiana</name>
    <dbReference type="NCBI Taxonomy" id="27376"/>
    <lineage>
        <taxon>Eukaryota</taxon>
        <taxon>Fungi</taxon>
        <taxon>Fungi incertae sedis</taxon>
        <taxon>Mucoromycota</taxon>
        <taxon>Glomeromycotina</taxon>
        <taxon>Glomeromycetes</taxon>
        <taxon>Diversisporales</taxon>
        <taxon>Acaulosporaceae</taxon>
        <taxon>Acaulospora</taxon>
    </lineage>
</organism>